<feature type="domain" description="C2H2-type" evidence="6">
    <location>
        <begin position="169"/>
        <end position="196"/>
    </location>
</feature>
<evidence type="ECO:0000256" key="4">
    <source>
        <dbReference type="PROSITE-ProRule" id="PRU00042"/>
    </source>
</evidence>
<dbReference type="PROSITE" id="PS50157">
    <property type="entry name" value="ZINC_FINGER_C2H2_2"/>
    <property type="match status" value="3"/>
</dbReference>
<proteinExistence type="predicted"/>
<dbReference type="InterPro" id="IPR013087">
    <property type="entry name" value="Znf_C2H2_type"/>
</dbReference>
<dbReference type="GO" id="GO:0000981">
    <property type="term" value="F:DNA-binding transcription factor activity, RNA polymerase II-specific"/>
    <property type="evidence" value="ECO:0007669"/>
    <property type="project" value="TreeGrafter"/>
</dbReference>
<dbReference type="GO" id="GO:0000978">
    <property type="term" value="F:RNA polymerase II cis-regulatory region sequence-specific DNA binding"/>
    <property type="evidence" value="ECO:0007669"/>
    <property type="project" value="TreeGrafter"/>
</dbReference>
<keyword evidence="3" id="KW-0862">Zinc</keyword>
<keyword evidence="2 4" id="KW-0863">Zinc-finger</keyword>
<dbReference type="SUPFAM" id="SSF57667">
    <property type="entry name" value="beta-beta-alpha zinc fingers"/>
    <property type="match status" value="2"/>
</dbReference>
<dbReference type="GO" id="GO:0008270">
    <property type="term" value="F:zinc ion binding"/>
    <property type="evidence" value="ECO:0007669"/>
    <property type="project" value="UniProtKB-KW"/>
</dbReference>
<comment type="caution">
    <text evidence="7">The sequence shown here is derived from an EMBL/GenBank/DDBJ whole genome shotgun (WGS) entry which is preliminary data.</text>
</comment>
<dbReference type="EMBL" id="JARTCD010000034">
    <property type="protein sequence ID" value="KAJ8657131.1"/>
    <property type="molecule type" value="Genomic_DNA"/>
</dbReference>
<feature type="domain" description="C2H2-type" evidence="6">
    <location>
        <begin position="228"/>
        <end position="251"/>
    </location>
</feature>
<dbReference type="Proteomes" id="UP001234581">
    <property type="component" value="Unassembled WGS sequence"/>
</dbReference>
<keyword evidence="8" id="KW-1185">Reference proteome</keyword>
<organism evidence="7 8">
    <name type="scientific">Lichtheimia ornata</name>
    <dbReference type="NCBI Taxonomy" id="688661"/>
    <lineage>
        <taxon>Eukaryota</taxon>
        <taxon>Fungi</taxon>
        <taxon>Fungi incertae sedis</taxon>
        <taxon>Mucoromycota</taxon>
        <taxon>Mucoromycotina</taxon>
        <taxon>Mucoromycetes</taxon>
        <taxon>Mucorales</taxon>
        <taxon>Lichtheimiaceae</taxon>
        <taxon>Lichtheimia</taxon>
    </lineage>
</organism>
<sequence>MNDMPTSLLFTYDLDIHSNNPYNVPCQTMEGLAQALSFYGMQSVYNPEMFDPIEEFDGNPSRLSVRAVNASSVVPLAPTPLLEHDATDTPASSNEEDNAIVTPTLTAAQLFPPLPSDTCEGGNNNKRPRPSYEEDDQEEEEQEQQVMPSQPHNKKRRLSNNNSNSNKSKVCSVCGAQFSRAYNKRTHELTHFKDRVKRFPCNACPKSFDRKHDLHRHISALHTGKRTFACEFCPTTFSRRDALVKHVENHH</sequence>
<dbReference type="SMART" id="SM00355">
    <property type="entry name" value="ZnF_C2H2"/>
    <property type="match status" value="3"/>
</dbReference>
<dbReference type="PANTHER" id="PTHR23235:SF120">
    <property type="entry name" value="KRUPPEL-LIKE FACTOR 15"/>
    <property type="match status" value="1"/>
</dbReference>
<dbReference type="GeneID" id="83214620"/>
<evidence type="ECO:0000259" key="6">
    <source>
        <dbReference type="PROSITE" id="PS50157"/>
    </source>
</evidence>
<evidence type="ECO:0000256" key="5">
    <source>
        <dbReference type="SAM" id="MobiDB-lite"/>
    </source>
</evidence>
<dbReference type="Pfam" id="PF00096">
    <property type="entry name" value="zf-C2H2"/>
    <property type="match status" value="1"/>
</dbReference>
<dbReference type="PANTHER" id="PTHR23235">
    <property type="entry name" value="KRUEPPEL-LIKE TRANSCRIPTION FACTOR"/>
    <property type="match status" value="1"/>
</dbReference>
<evidence type="ECO:0000256" key="3">
    <source>
        <dbReference type="ARBA" id="ARBA00022833"/>
    </source>
</evidence>
<feature type="domain" description="C2H2-type" evidence="6">
    <location>
        <begin position="199"/>
        <end position="227"/>
    </location>
</feature>
<feature type="region of interest" description="Disordered" evidence="5">
    <location>
        <begin position="110"/>
        <end position="167"/>
    </location>
</feature>
<reference evidence="7 8" key="1">
    <citation type="submission" date="2023-03" db="EMBL/GenBank/DDBJ databases">
        <title>Genome sequence of Lichtheimia ornata CBS 291.66.</title>
        <authorList>
            <person name="Mohabir J.T."/>
            <person name="Shea T.P."/>
            <person name="Kurbessoian T."/>
            <person name="Berby B."/>
            <person name="Fontaine J."/>
            <person name="Livny J."/>
            <person name="Gnirke A."/>
            <person name="Stajich J.E."/>
            <person name="Cuomo C.A."/>
        </authorList>
    </citation>
    <scope>NUCLEOTIDE SEQUENCE [LARGE SCALE GENOMIC DNA]</scope>
    <source>
        <strain evidence="7">CBS 291.66</strain>
    </source>
</reference>
<evidence type="ECO:0000256" key="2">
    <source>
        <dbReference type="ARBA" id="ARBA00022771"/>
    </source>
</evidence>
<dbReference type="RefSeq" id="XP_058342044.1">
    <property type="nucleotide sequence ID" value="XM_058487229.1"/>
</dbReference>
<gene>
    <name evidence="7" type="ORF">O0I10_007211</name>
</gene>
<dbReference type="AlphaFoldDB" id="A0AAD7V3Q3"/>
<feature type="compositionally biased region" description="Acidic residues" evidence="5">
    <location>
        <begin position="133"/>
        <end position="143"/>
    </location>
</feature>
<dbReference type="PROSITE" id="PS00028">
    <property type="entry name" value="ZINC_FINGER_C2H2_1"/>
    <property type="match status" value="3"/>
</dbReference>
<name>A0AAD7V3Q3_9FUNG</name>
<dbReference type="Gene3D" id="3.30.160.60">
    <property type="entry name" value="Classic Zinc Finger"/>
    <property type="match status" value="2"/>
</dbReference>
<evidence type="ECO:0000256" key="1">
    <source>
        <dbReference type="ARBA" id="ARBA00022723"/>
    </source>
</evidence>
<evidence type="ECO:0000313" key="8">
    <source>
        <dbReference type="Proteomes" id="UP001234581"/>
    </source>
</evidence>
<dbReference type="Pfam" id="PF13894">
    <property type="entry name" value="zf-C2H2_4"/>
    <property type="match status" value="1"/>
</dbReference>
<protein>
    <recommendedName>
        <fullName evidence="6">C2H2-type domain-containing protein</fullName>
    </recommendedName>
</protein>
<dbReference type="InterPro" id="IPR036236">
    <property type="entry name" value="Znf_C2H2_sf"/>
</dbReference>
<accession>A0AAD7V3Q3</accession>
<evidence type="ECO:0000313" key="7">
    <source>
        <dbReference type="EMBL" id="KAJ8657131.1"/>
    </source>
</evidence>
<keyword evidence="1" id="KW-0479">Metal-binding</keyword>